<gene>
    <name evidence="7" type="primary">mntH</name>
    <name evidence="8" type="ORF">RW095_04435</name>
</gene>
<evidence type="ECO:0000256" key="2">
    <source>
        <dbReference type="ARBA" id="ARBA00022448"/>
    </source>
</evidence>
<reference evidence="8 9" key="1">
    <citation type="submission" date="2023-10" db="EMBL/GenBank/DDBJ databases">
        <title>Surface-active antibiotics is a multifunctional adaptation for post-fire microbes.</title>
        <authorList>
            <person name="Liu M.D."/>
            <person name="Du Y."/>
            <person name="Koupaei S.K."/>
            <person name="Kim N.R."/>
            <person name="Zhang W."/>
            <person name="Traxler M.F."/>
        </authorList>
    </citation>
    <scope>NUCLEOTIDE SEQUENCE [LARGE SCALE GENOMIC DNA]</scope>
    <source>
        <strain evidence="8 9">F3</strain>
    </source>
</reference>
<dbReference type="PANTHER" id="PTHR11706:SF33">
    <property type="entry name" value="NATURAL RESISTANCE-ASSOCIATED MACROPHAGE PROTEIN 2"/>
    <property type="match status" value="1"/>
</dbReference>
<evidence type="ECO:0000256" key="5">
    <source>
        <dbReference type="ARBA" id="ARBA00022989"/>
    </source>
</evidence>
<evidence type="ECO:0000256" key="4">
    <source>
        <dbReference type="ARBA" id="ARBA00022847"/>
    </source>
</evidence>
<evidence type="ECO:0000313" key="9">
    <source>
        <dbReference type="Proteomes" id="UP001302652"/>
    </source>
</evidence>
<proteinExistence type="inferred from homology"/>
<accession>A0ABZ0EDR9</accession>
<feature type="transmembrane region" description="Helical" evidence="7">
    <location>
        <begin position="375"/>
        <end position="395"/>
    </location>
</feature>
<comment type="similarity">
    <text evidence="7">Belongs to the NRAMP family.</text>
</comment>
<keyword evidence="4 7" id="KW-0769">Symport</keyword>
<feature type="transmembrane region" description="Helical" evidence="7">
    <location>
        <begin position="300"/>
        <end position="323"/>
    </location>
</feature>
<feature type="transmembrane region" description="Helical" evidence="7">
    <location>
        <begin position="38"/>
        <end position="56"/>
    </location>
</feature>
<dbReference type="Proteomes" id="UP001302652">
    <property type="component" value="Chromosome 3"/>
</dbReference>
<dbReference type="EMBL" id="CP136511">
    <property type="protein sequence ID" value="WOD14661.1"/>
    <property type="molecule type" value="Genomic_DNA"/>
</dbReference>
<dbReference type="PRINTS" id="PR00447">
    <property type="entry name" value="NATRESASSCMP"/>
</dbReference>
<dbReference type="NCBIfam" id="TIGR01197">
    <property type="entry name" value="nramp"/>
    <property type="match status" value="1"/>
</dbReference>
<dbReference type="PANTHER" id="PTHR11706">
    <property type="entry name" value="SOLUTE CARRIER PROTEIN FAMILY 11 MEMBER"/>
    <property type="match status" value="1"/>
</dbReference>
<feature type="transmembrane region" description="Helical" evidence="7">
    <location>
        <begin position="178"/>
        <end position="197"/>
    </location>
</feature>
<protein>
    <recommendedName>
        <fullName evidence="7">Divalent metal cation transporter MntH</fullName>
    </recommendedName>
</protein>
<name>A0ABZ0EDR9_9BURK</name>
<feature type="transmembrane region" description="Helical" evidence="7">
    <location>
        <begin position="136"/>
        <end position="166"/>
    </location>
</feature>
<keyword evidence="9" id="KW-1185">Reference proteome</keyword>
<dbReference type="NCBIfam" id="NF037982">
    <property type="entry name" value="Nramp_1"/>
    <property type="match status" value="1"/>
</dbReference>
<dbReference type="HAMAP" id="MF_00221">
    <property type="entry name" value="NRAMP"/>
    <property type="match status" value="1"/>
</dbReference>
<evidence type="ECO:0000256" key="6">
    <source>
        <dbReference type="ARBA" id="ARBA00023136"/>
    </source>
</evidence>
<feature type="transmembrane region" description="Helical" evidence="7">
    <location>
        <begin position="112"/>
        <end position="130"/>
    </location>
</feature>
<dbReference type="NCBIfam" id="NF001923">
    <property type="entry name" value="PRK00701.1"/>
    <property type="match status" value="1"/>
</dbReference>
<keyword evidence="5 7" id="KW-1133">Transmembrane helix</keyword>
<evidence type="ECO:0000313" key="8">
    <source>
        <dbReference type="EMBL" id="WOD14661.1"/>
    </source>
</evidence>
<keyword evidence="3 7" id="KW-0812">Transmembrane</keyword>
<evidence type="ECO:0000256" key="1">
    <source>
        <dbReference type="ARBA" id="ARBA00004141"/>
    </source>
</evidence>
<keyword evidence="7" id="KW-1003">Cell membrane</keyword>
<feature type="transmembrane region" description="Helical" evidence="7">
    <location>
        <begin position="71"/>
        <end position="91"/>
    </location>
</feature>
<evidence type="ECO:0000256" key="7">
    <source>
        <dbReference type="HAMAP-Rule" id="MF_00221"/>
    </source>
</evidence>
<keyword evidence="6 7" id="KW-0472">Membrane</keyword>
<feature type="transmembrane region" description="Helical" evidence="7">
    <location>
        <begin position="415"/>
        <end position="434"/>
    </location>
</feature>
<comment type="subcellular location">
    <subcellularLocation>
        <location evidence="7">Cell membrane</location>
        <topology evidence="7">Multi-pass membrane protein</topology>
    </subcellularLocation>
    <subcellularLocation>
        <location evidence="1">Membrane</location>
        <topology evidence="1">Multi-pass membrane protein</topology>
    </subcellularLocation>
</comment>
<keyword evidence="2 7" id="KW-0813">Transport</keyword>
<dbReference type="InterPro" id="IPR001046">
    <property type="entry name" value="NRAMP_fam"/>
</dbReference>
<dbReference type="RefSeq" id="WP_317016620.1">
    <property type="nucleotide sequence ID" value="NZ_CP136511.1"/>
</dbReference>
<evidence type="ECO:0000256" key="3">
    <source>
        <dbReference type="ARBA" id="ARBA00022692"/>
    </source>
</evidence>
<feature type="transmembrane region" description="Helical" evidence="7">
    <location>
        <begin position="217"/>
        <end position="238"/>
    </location>
</feature>
<keyword evidence="7" id="KW-0406">Ion transport</keyword>
<feature type="transmembrane region" description="Helical" evidence="7">
    <location>
        <begin position="344"/>
        <end position="363"/>
    </location>
</feature>
<organism evidence="8 9">
    <name type="scientific">Paraburkholderia kirstenboschensis</name>
    <dbReference type="NCBI Taxonomy" id="1245436"/>
    <lineage>
        <taxon>Bacteria</taxon>
        <taxon>Pseudomonadati</taxon>
        <taxon>Pseudomonadota</taxon>
        <taxon>Betaproteobacteria</taxon>
        <taxon>Burkholderiales</taxon>
        <taxon>Burkholderiaceae</taxon>
        <taxon>Paraburkholderia</taxon>
    </lineage>
</organism>
<comment type="function">
    <text evidence="7">H(+)-stimulated, divalent metal cation uptake system.</text>
</comment>
<dbReference type="Pfam" id="PF01566">
    <property type="entry name" value="Nramp"/>
    <property type="match status" value="1"/>
</dbReference>
<sequence length="435" mass="45779">MTSPFVKLIQPGVGPTGSVTQQTERAVRASLDGRRKGLRALLPFVGPAVIASVGYMDPGNFATNLQAGSTYGYQLLWVVLISNLVAMLFQSMSAKLGIVTGRNLAELCREQFSPSVVIAMWIASELAAIATDIAEFLGGALGISLLFHVSLVVGMGATGVVTFAILSLDKRGFRPLELVIAGLVAVIGLSYLYELVIAPPDWHAALLGTLVPHLHGASAVTLAVGIVGATIMPHTLYLHSRLTQTRTLARNDGERRRLLRFSNKEVVIALGFATFVNLAMVMMSASVFGKSGSGVADVSVAYHTLIPLLGVGAATVFLVSLLASGISSSAVGTMAGQVIMQGFVGFRIPIWVRRLITAVPAFVVGLNGNVMDAMIGSQVVLSLILPLPLVALVVVSSRRSVMGDFVASRKTVLAAHVATVSIVLLNVVLIWQMVS</sequence>
<feature type="transmembrane region" description="Helical" evidence="7">
    <location>
        <begin position="266"/>
        <end position="288"/>
    </location>
</feature>